<dbReference type="Gene3D" id="3.30.1360.120">
    <property type="entry name" value="Probable tRNA modification gtpase trme, domain 1"/>
    <property type="match status" value="1"/>
</dbReference>
<dbReference type="InterPro" id="IPR013977">
    <property type="entry name" value="GcvT_C"/>
</dbReference>
<organism evidence="4 5">
    <name type="scientific">SAR324 cluster bacterium</name>
    <dbReference type="NCBI Taxonomy" id="2024889"/>
    <lineage>
        <taxon>Bacteria</taxon>
        <taxon>Deltaproteobacteria</taxon>
        <taxon>SAR324 cluster</taxon>
    </lineage>
</organism>
<dbReference type="Pfam" id="PF08669">
    <property type="entry name" value="GCV_T_C"/>
    <property type="match status" value="1"/>
</dbReference>
<comment type="caution">
    <text evidence="4">The sequence shown here is derived from an EMBL/GenBank/DDBJ whole genome shotgun (WGS) entry which is preliminary data.</text>
</comment>
<dbReference type="PANTHER" id="PTHR43757">
    <property type="entry name" value="AMINOMETHYLTRANSFERASE"/>
    <property type="match status" value="1"/>
</dbReference>
<accession>A0A432G7W6</accession>
<sequence length="783" mass="86984">MELTKVTTTSGILEPGLWQLDPSRERYRVPACGVIVVELYPDDVLVVQDPEGGQHAEVVPFSPEGKGDPGILGINKSQPADGLRQILSGDSESAGRVRSGLERKGIDLASAKAAVLFAPDSLAREELRFQVTSRTTCAVAAPGTMMTVEGETLPPTDLQVFIHRASPPEERETDLPDPLAEPRLDFQIDRCTSQAYEVKAGEFIQVIDVMGRECSDFQVFDHRKLDQGIKRSLDVTTTRTLIGAGYPGPGLFSKYYDVDMQPLVEVIRDTVGRHDTFGLACNAKSYEDKGYFGHINCSDNFNGALAQYEIEPRKGWAAANFFYNTGIDDHNVLYGEESWSRPGDYVLLQAQTDLVCISSACPDDTTPVNGWNPTDIHVRVYPEKNTFSKAIAIRMTPDADAKLTQETGFHPRTSALTRNFTEYRGYWLPTCYRNNGAIEEYHSCRENAIVTDLSPLRKFEVIGPDAEALLQWTLTRNVRKLAVGQVVYSSMLYPHGGMMDDGTLLRLCQDNFRWIGGDDYGGIWMREQAEKLGLKVRVKSSTDQIHNIAVQGPKSREILKEVVWTPPTQPKLEEIGWFRFTIGRVGDLNGIPIMISRTGYTGELGYEVWCHPNDAPAVWDVIWEAGQPHGMMPLGLDALDMVRIESGLVFAGYEFSDETDPFESGVGFTVPMKTKEDDFVGREALVSRKENPQRKLVGLELEGNEPGAHGDCVHIGRGQVGVITSGMRSPILRKNIALCRIDVTHAEIGTEVQIGKLDGHQKRIPAQVVKFPFYDPEKLKPRS</sequence>
<dbReference type="InterPro" id="IPR018959">
    <property type="entry name" value="DUF1989"/>
</dbReference>
<proteinExistence type="predicted"/>
<evidence type="ECO:0000313" key="5">
    <source>
        <dbReference type="Proteomes" id="UP000286732"/>
    </source>
</evidence>
<dbReference type="Pfam" id="PF01571">
    <property type="entry name" value="GCV_T"/>
    <property type="match status" value="1"/>
</dbReference>
<dbReference type="SUPFAM" id="SSF103025">
    <property type="entry name" value="Folate-binding domain"/>
    <property type="match status" value="1"/>
</dbReference>
<evidence type="ECO:0000259" key="1">
    <source>
        <dbReference type="Pfam" id="PF01571"/>
    </source>
</evidence>
<dbReference type="GO" id="GO:0032259">
    <property type="term" value="P:methylation"/>
    <property type="evidence" value="ECO:0007669"/>
    <property type="project" value="UniProtKB-KW"/>
</dbReference>
<dbReference type="InterPro" id="IPR027266">
    <property type="entry name" value="TrmE/GcvT-like"/>
</dbReference>
<dbReference type="GO" id="GO:0005829">
    <property type="term" value="C:cytosol"/>
    <property type="evidence" value="ECO:0007669"/>
    <property type="project" value="TreeGrafter"/>
</dbReference>
<dbReference type="InterPro" id="IPR006222">
    <property type="entry name" value="GCVT_N"/>
</dbReference>
<keyword evidence="4" id="KW-0489">Methyltransferase</keyword>
<protein>
    <submittedName>
        <fullName evidence="4">Aminomethyltransferase</fullName>
    </submittedName>
</protein>
<gene>
    <name evidence="4" type="ORF">DSY98_05490</name>
</gene>
<dbReference type="InterPro" id="IPR029043">
    <property type="entry name" value="GcvT/YgfZ_C"/>
</dbReference>
<dbReference type="GO" id="GO:0008168">
    <property type="term" value="F:methyltransferase activity"/>
    <property type="evidence" value="ECO:0007669"/>
    <property type="project" value="UniProtKB-KW"/>
</dbReference>
<dbReference type="InterPro" id="IPR028896">
    <property type="entry name" value="GcvT/YgfZ/DmdA"/>
</dbReference>
<evidence type="ECO:0000313" key="4">
    <source>
        <dbReference type="EMBL" id="RTZ79715.1"/>
    </source>
</evidence>
<evidence type="ECO:0000259" key="3">
    <source>
        <dbReference type="Pfam" id="PF09347"/>
    </source>
</evidence>
<evidence type="ECO:0000259" key="2">
    <source>
        <dbReference type="Pfam" id="PF08669"/>
    </source>
</evidence>
<reference evidence="4 5" key="1">
    <citation type="submission" date="2018-06" db="EMBL/GenBank/DDBJ databases">
        <title>Combined omics and stable isotope probing to characterize newly discovered Mariana Back-Arc vent microbial communities.</title>
        <authorList>
            <person name="Trembath-Reichert E."/>
            <person name="Huber J.A."/>
        </authorList>
    </citation>
    <scope>NUCLEOTIDE SEQUENCE [LARGE SCALE GENOMIC DNA]</scope>
    <source>
        <strain evidence="4">MAG 63_2</strain>
    </source>
</reference>
<dbReference type="Pfam" id="PF09347">
    <property type="entry name" value="DUF1989"/>
    <property type="match status" value="1"/>
</dbReference>
<dbReference type="Proteomes" id="UP000286732">
    <property type="component" value="Unassembled WGS sequence"/>
</dbReference>
<feature type="domain" description="DUF1989" evidence="3">
    <location>
        <begin position="188"/>
        <end position="355"/>
    </location>
</feature>
<dbReference type="SUPFAM" id="SSF101790">
    <property type="entry name" value="Aminomethyltransferase beta-barrel domain"/>
    <property type="match status" value="1"/>
</dbReference>
<dbReference type="AlphaFoldDB" id="A0A432G7W6"/>
<feature type="domain" description="Aminomethyltransferase C-terminal" evidence="2">
    <location>
        <begin position="694"/>
        <end position="775"/>
    </location>
</feature>
<dbReference type="EMBL" id="QNZM01000211">
    <property type="protein sequence ID" value="RTZ79715.1"/>
    <property type="molecule type" value="Genomic_DNA"/>
</dbReference>
<feature type="domain" description="GCVT N-terminal" evidence="1">
    <location>
        <begin position="410"/>
        <end position="673"/>
    </location>
</feature>
<name>A0A432G7W6_9DELT</name>
<dbReference type="PANTHER" id="PTHR43757:SF2">
    <property type="entry name" value="AMINOMETHYLTRANSFERASE, MITOCHONDRIAL"/>
    <property type="match status" value="1"/>
</dbReference>
<keyword evidence="4" id="KW-0808">Transferase</keyword>